<protein>
    <submittedName>
        <fullName evidence="1">Uncharacterized protein</fullName>
    </submittedName>
</protein>
<dbReference type="Proteomes" id="UP000886786">
    <property type="component" value="Unassembled WGS sequence"/>
</dbReference>
<dbReference type="AlphaFoldDB" id="A0A9D0ZTC5"/>
<dbReference type="EMBL" id="DVFV01000096">
    <property type="protein sequence ID" value="HIQ91015.1"/>
    <property type="molecule type" value="Genomic_DNA"/>
</dbReference>
<accession>A0A9D0ZTC5</accession>
<reference evidence="1" key="2">
    <citation type="journal article" date="2021" name="PeerJ">
        <title>Extensive microbial diversity within the chicken gut microbiome revealed by metagenomics and culture.</title>
        <authorList>
            <person name="Gilroy R."/>
            <person name="Ravi A."/>
            <person name="Getino M."/>
            <person name="Pursley I."/>
            <person name="Horton D.L."/>
            <person name="Alikhan N.F."/>
            <person name="Baker D."/>
            <person name="Gharbi K."/>
            <person name="Hall N."/>
            <person name="Watson M."/>
            <person name="Adriaenssens E.M."/>
            <person name="Foster-Nyarko E."/>
            <person name="Jarju S."/>
            <person name="Secka A."/>
            <person name="Antonio M."/>
            <person name="Oren A."/>
            <person name="Chaudhuri R.R."/>
            <person name="La Ragione R."/>
            <person name="Hildebrand F."/>
            <person name="Pallen M.J."/>
        </authorList>
    </citation>
    <scope>NUCLEOTIDE SEQUENCE</scope>
    <source>
        <strain evidence="1">CHK147-3167</strain>
    </source>
</reference>
<evidence type="ECO:0000313" key="2">
    <source>
        <dbReference type="Proteomes" id="UP000886786"/>
    </source>
</evidence>
<comment type="caution">
    <text evidence="1">The sequence shown here is derived from an EMBL/GenBank/DDBJ whole genome shotgun (WGS) entry which is preliminary data.</text>
</comment>
<evidence type="ECO:0000313" key="1">
    <source>
        <dbReference type="EMBL" id="HIQ91015.1"/>
    </source>
</evidence>
<proteinExistence type="predicted"/>
<reference evidence="1" key="1">
    <citation type="submission" date="2020-10" db="EMBL/GenBank/DDBJ databases">
        <authorList>
            <person name="Gilroy R."/>
        </authorList>
    </citation>
    <scope>NUCLEOTIDE SEQUENCE</scope>
    <source>
        <strain evidence="1">CHK147-3167</strain>
    </source>
</reference>
<sequence length="75" mass="8892">MIKEKELLSYRNNVSKRLNKLECAIDNEEISYSKVKKLRQNYNIQLHLIDYILGKCNPSDLLLKDLETQVKKILK</sequence>
<name>A0A9D0ZTC5_9FIRM</name>
<organism evidence="1 2">
    <name type="scientific">Candidatus Coprosoma intestinipullorum</name>
    <dbReference type="NCBI Taxonomy" id="2840752"/>
    <lineage>
        <taxon>Bacteria</taxon>
        <taxon>Bacillati</taxon>
        <taxon>Bacillota</taxon>
        <taxon>Bacillota incertae sedis</taxon>
        <taxon>Candidatus Coprosoma</taxon>
    </lineage>
</organism>
<gene>
    <name evidence="1" type="ORF">IAB27_05280</name>
</gene>